<evidence type="ECO:0000256" key="8">
    <source>
        <dbReference type="SAM" id="Phobius"/>
    </source>
</evidence>
<evidence type="ECO:0000313" key="13">
    <source>
        <dbReference type="Proteomes" id="UP000679575"/>
    </source>
</evidence>
<accession>A0ABX7YXV9</accession>
<keyword evidence="5 7" id="KW-0807">Transducer</keyword>
<dbReference type="PRINTS" id="PR00260">
    <property type="entry name" value="CHEMTRNSDUCR"/>
</dbReference>
<evidence type="ECO:0000256" key="4">
    <source>
        <dbReference type="ARBA" id="ARBA00023136"/>
    </source>
</evidence>
<feature type="domain" description="NIT" evidence="11">
    <location>
        <begin position="50"/>
        <end position="297"/>
    </location>
</feature>
<dbReference type="Proteomes" id="UP000679575">
    <property type="component" value="Chromosome"/>
</dbReference>
<dbReference type="Pfam" id="PF00015">
    <property type="entry name" value="MCPsignal"/>
    <property type="match status" value="1"/>
</dbReference>
<evidence type="ECO:0000256" key="1">
    <source>
        <dbReference type="ARBA" id="ARBA00004141"/>
    </source>
</evidence>
<feature type="domain" description="HAMP" evidence="10">
    <location>
        <begin position="328"/>
        <end position="381"/>
    </location>
</feature>
<evidence type="ECO:0000256" key="6">
    <source>
        <dbReference type="ARBA" id="ARBA00029447"/>
    </source>
</evidence>
<dbReference type="Pfam" id="PF00672">
    <property type="entry name" value="HAMP"/>
    <property type="match status" value="1"/>
</dbReference>
<evidence type="ECO:0000313" key="12">
    <source>
        <dbReference type="EMBL" id="QUN07588.1"/>
    </source>
</evidence>
<dbReference type="PROSITE" id="PS51257">
    <property type="entry name" value="PROKAR_LIPOPROTEIN"/>
    <property type="match status" value="1"/>
</dbReference>
<comment type="subcellular location">
    <subcellularLocation>
        <location evidence="1">Membrane</location>
        <topology evidence="1">Multi-pass membrane protein</topology>
    </subcellularLocation>
</comment>
<dbReference type="InterPro" id="IPR003660">
    <property type="entry name" value="HAMP_dom"/>
</dbReference>
<evidence type="ECO:0000256" key="2">
    <source>
        <dbReference type="ARBA" id="ARBA00022692"/>
    </source>
</evidence>
<protein>
    <submittedName>
        <fullName evidence="12">Methyl-accepting chemotaxis protein</fullName>
    </submittedName>
</protein>
<dbReference type="PANTHER" id="PTHR32089">
    <property type="entry name" value="METHYL-ACCEPTING CHEMOTAXIS PROTEIN MCPB"/>
    <property type="match status" value="1"/>
</dbReference>
<dbReference type="PROSITE" id="PS50906">
    <property type="entry name" value="NIT"/>
    <property type="match status" value="1"/>
</dbReference>
<dbReference type="SMART" id="SM00283">
    <property type="entry name" value="MA"/>
    <property type="match status" value="1"/>
</dbReference>
<dbReference type="CDD" id="cd11386">
    <property type="entry name" value="MCP_signal"/>
    <property type="match status" value="1"/>
</dbReference>
<dbReference type="Gene3D" id="1.10.287.950">
    <property type="entry name" value="Methyl-accepting chemotaxis protein"/>
    <property type="match status" value="1"/>
</dbReference>
<comment type="similarity">
    <text evidence="6">Belongs to the methyl-accepting chemotaxis (MCP) protein family.</text>
</comment>
<dbReference type="CDD" id="cd06225">
    <property type="entry name" value="HAMP"/>
    <property type="match status" value="1"/>
</dbReference>
<dbReference type="Pfam" id="PF08376">
    <property type="entry name" value="NIT"/>
    <property type="match status" value="1"/>
</dbReference>
<dbReference type="InterPro" id="IPR010910">
    <property type="entry name" value="Nitrate/nitrite_sensing_bac"/>
</dbReference>
<dbReference type="RefSeq" id="WP_212596586.1">
    <property type="nucleotide sequence ID" value="NZ_CP073587.1"/>
</dbReference>
<keyword evidence="2 8" id="KW-0812">Transmembrane</keyword>
<evidence type="ECO:0000256" key="5">
    <source>
        <dbReference type="ARBA" id="ARBA00023224"/>
    </source>
</evidence>
<organism evidence="12 13">
    <name type="scientific">Shewanella yunxiaonensis</name>
    <dbReference type="NCBI Taxonomy" id="2829809"/>
    <lineage>
        <taxon>Bacteria</taxon>
        <taxon>Pseudomonadati</taxon>
        <taxon>Pseudomonadota</taxon>
        <taxon>Gammaproteobacteria</taxon>
        <taxon>Alteromonadales</taxon>
        <taxon>Shewanellaceae</taxon>
        <taxon>Shewanella</taxon>
    </lineage>
</organism>
<evidence type="ECO:0000259" key="10">
    <source>
        <dbReference type="PROSITE" id="PS50885"/>
    </source>
</evidence>
<keyword evidence="4 8" id="KW-0472">Membrane</keyword>
<evidence type="ECO:0000259" key="9">
    <source>
        <dbReference type="PROSITE" id="PS50111"/>
    </source>
</evidence>
<feature type="transmembrane region" description="Helical" evidence="8">
    <location>
        <begin position="306"/>
        <end position="326"/>
    </location>
</feature>
<sequence length="659" mass="72235">MGNLPLRLKFLLVIIPSFLFATIFGCVLVYQFLSQAASASDVIALSKLAKVNSDLVHELQKERGMSAGFIGAKGQAFSDTLPSQQKLTDSQLSVFRTFVREHSLPPSFVDELRKATSQLDKLSSIRRDVSSLTISVADEVAYYTQLNALLLSIVDDTVKAGSDKKIAVDVAAFSAYLQMKERAGIERAILSSTFGQPGFKESAFTRFVTLVAEQNSFQKRFMALTDSSTLADYQTLLQQPAIAEVDKFRAIALSQNKQEISTQSPEAWFTASTKRIELMRNFEKMLSDKMISNTEALHQKLLNESWILAIVIISGVITAGFISFSIQKAISSGLSKIHQGMTTARKDFDLRLRIHLKSTDELGTVAVAFNEMMSDFERIITNVRASSKTLRHVVDKLDEHSTQINGDVAAGSSETEQVASAMTQMSSTVQEIANNAVQVSDASRNASQEAKKGNEEVLKTAKAMSDLAEEIEDAASAFRQLDGDIHGIVSVLEVINGIAEQTNLLALNAAIEAARAGDMGRGFAVVADEVRNLAQRSQSSTEDIRGMIERLKVGAVKALNAISKGQTMASDSVLEAQQAGRELHKIVTHVDLIESMNEQIAAATHQQSVVAEEVNRNAMKISDIYRNTQQIAEEFRELNVMLVDEAEKMSKEVSRFKVS</sequence>
<keyword evidence="3 8" id="KW-1133">Transmembrane helix</keyword>
<dbReference type="PROSITE" id="PS50885">
    <property type="entry name" value="HAMP"/>
    <property type="match status" value="1"/>
</dbReference>
<feature type="domain" description="Methyl-accepting transducer" evidence="9">
    <location>
        <begin position="386"/>
        <end position="622"/>
    </location>
</feature>
<dbReference type="PROSITE" id="PS50111">
    <property type="entry name" value="CHEMOTAXIS_TRANSDUC_2"/>
    <property type="match status" value="1"/>
</dbReference>
<dbReference type="EMBL" id="CP073587">
    <property type="protein sequence ID" value="QUN07588.1"/>
    <property type="molecule type" value="Genomic_DNA"/>
</dbReference>
<evidence type="ECO:0000259" key="11">
    <source>
        <dbReference type="PROSITE" id="PS50906"/>
    </source>
</evidence>
<evidence type="ECO:0000256" key="7">
    <source>
        <dbReference type="PROSITE-ProRule" id="PRU00284"/>
    </source>
</evidence>
<gene>
    <name evidence="12" type="ORF">KDN34_08820</name>
</gene>
<dbReference type="InterPro" id="IPR004090">
    <property type="entry name" value="Chemotax_Me-accpt_rcpt"/>
</dbReference>
<evidence type="ECO:0000256" key="3">
    <source>
        <dbReference type="ARBA" id="ARBA00022989"/>
    </source>
</evidence>
<keyword evidence="13" id="KW-1185">Reference proteome</keyword>
<dbReference type="InterPro" id="IPR004089">
    <property type="entry name" value="MCPsignal_dom"/>
</dbReference>
<dbReference type="SUPFAM" id="SSF58104">
    <property type="entry name" value="Methyl-accepting chemotaxis protein (MCP) signaling domain"/>
    <property type="match status" value="1"/>
</dbReference>
<dbReference type="InterPro" id="IPR013587">
    <property type="entry name" value="Nitrate/nitrite_sensing"/>
</dbReference>
<name>A0ABX7YXV9_9GAMM</name>
<reference evidence="12 13" key="1">
    <citation type="submission" date="2021-04" db="EMBL/GenBank/DDBJ databases">
        <title>Novel species identification of genus Shewanella.</title>
        <authorList>
            <person name="Liu G."/>
        </authorList>
    </citation>
    <scope>NUCLEOTIDE SEQUENCE [LARGE SCALE GENOMIC DNA]</scope>
    <source>
        <strain evidence="12 13">FJAT-54481</strain>
    </source>
</reference>
<proteinExistence type="inferred from homology"/>
<dbReference type="PANTHER" id="PTHR32089:SF119">
    <property type="entry name" value="METHYL-ACCEPTING CHEMOTAXIS PROTEIN CTPL"/>
    <property type="match status" value="1"/>
</dbReference>